<protein>
    <submittedName>
        <fullName evidence="5">Diaminohydroxyphosphoribosylaminopyrimidine deaminase</fullName>
    </submittedName>
</protein>
<dbReference type="EMBL" id="CP012333">
    <property type="protein sequence ID" value="AKU96094.1"/>
    <property type="molecule type" value="Genomic_DNA"/>
</dbReference>
<dbReference type="KEGG" id="llu:AKJ09_02758"/>
<proteinExistence type="predicted"/>
<dbReference type="InterPro" id="IPR050765">
    <property type="entry name" value="Riboflavin_Biosynth_HTPR"/>
</dbReference>
<dbReference type="SUPFAM" id="SSF53597">
    <property type="entry name" value="Dihydrofolate reductase-like"/>
    <property type="match status" value="1"/>
</dbReference>
<organism evidence="5 6">
    <name type="scientific">Labilithrix luteola</name>
    <dbReference type="NCBI Taxonomy" id="1391654"/>
    <lineage>
        <taxon>Bacteria</taxon>
        <taxon>Pseudomonadati</taxon>
        <taxon>Myxococcota</taxon>
        <taxon>Polyangia</taxon>
        <taxon>Polyangiales</taxon>
        <taxon>Labilitrichaceae</taxon>
        <taxon>Labilithrix</taxon>
    </lineage>
</organism>
<dbReference type="AlphaFoldDB" id="A0A0K1PSJ1"/>
<dbReference type="PANTHER" id="PTHR38011">
    <property type="entry name" value="DIHYDROFOLATE REDUCTASE FAMILY PROTEIN (AFU_ORTHOLOGUE AFUA_8G06820)"/>
    <property type="match status" value="1"/>
</dbReference>
<dbReference type="PANTHER" id="PTHR38011:SF7">
    <property type="entry name" value="2,5-DIAMINO-6-RIBOSYLAMINO-4(3H)-PYRIMIDINONE 5'-PHOSPHATE REDUCTASE"/>
    <property type="match status" value="1"/>
</dbReference>
<sequence length="212" mass="22236">MHVAQSLDGRIALAGMPTALSTPEGRRSAHEARAANDAVLVGANTVRIDDPQLTLRDVPGSQPLRVVLASTLELPPGSKILGTDGRAVIIGARGRVHEDARRTIEAAGASALVTAATSEGEVDIAAALAALHERGVKRLLVEGGARILTSFFRARAVDRIRIEMSMRLLGAPGTPMLGAIGVAALRDTPTLKNIEVERLGINVLVRGDLVWS</sequence>
<reference evidence="5 6" key="1">
    <citation type="submission" date="2015-08" db="EMBL/GenBank/DDBJ databases">
        <authorList>
            <person name="Babu N.S."/>
            <person name="Beckwith C.J."/>
            <person name="Beseler K.G."/>
            <person name="Brison A."/>
            <person name="Carone J.V."/>
            <person name="Caskin T.P."/>
            <person name="Diamond M."/>
            <person name="Durham M.E."/>
            <person name="Foxe J.M."/>
            <person name="Go M."/>
            <person name="Henderson B.A."/>
            <person name="Jones I.B."/>
            <person name="McGettigan J.A."/>
            <person name="Micheletti S.J."/>
            <person name="Nasrallah M.E."/>
            <person name="Ortiz D."/>
            <person name="Piller C.R."/>
            <person name="Privatt S.R."/>
            <person name="Schneider S.L."/>
            <person name="Sharp S."/>
            <person name="Smith T.C."/>
            <person name="Stanton J.D."/>
            <person name="Ullery H.E."/>
            <person name="Wilson R.J."/>
            <person name="Serrano M.G."/>
            <person name="Buck G."/>
            <person name="Lee V."/>
            <person name="Wang Y."/>
            <person name="Carvalho R."/>
            <person name="Voegtly L."/>
            <person name="Shi R."/>
            <person name="Duckworth R."/>
            <person name="Johnson A."/>
            <person name="Loviza R."/>
            <person name="Walstead R."/>
            <person name="Shah Z."/>
            <person name="Kiflezghi M."/>
            <person name="Wade K."/>
            <person name="Ball S.L."/>
            <person name="Bradley K.W."/>
            <person name="Asai D.J."/>
            <person name="Bowman C.A."/>
            <person name="Russell D.A."/>
            <person name="Pope W.H."/>
            <person name="Jacobs-Sera D."/>
            <person name="Hendrix R.W."/>
            <person name="Hatfull G.F."/>
        </authorList>
    </citation>
    <scope>NUCLEOTIDE SEQUENCE [LARGE SCALE GENOMIC DNA]</scope>
    <source>
        <strain evidence="5 6">DSM 27648</strain>
    </source>
</reference>
<dbReference type="STRING" id="1391654.AKJ09_02758"/>
<keyword evidence="6" id="KW-1185">Reference proteome</keyword>
<dbReference type="GO" id="GO:0008703">
    <property type="term" value="F:5-amino-6-(5-phosphoribosylamino)uracil reductase activity"/>
    <property type="evidence" value="ECO:0007669"/>
    <property type="project" value="InterPro"/>
</dbReference>
<dbReference type="InterPro" id="IPR024072">
    <property type="entry name" value="DHFR-like_dom_sf"/>
</dbReference>
<dbReference type="GO" id="GO:0009231">
    <property type="term" value="P:riboflavin biosynthetic process"/>
    <property type="evidence" value="ECO:0007669"/>
    <property type="project" value="InterPro"/>
</dbReference>
<dbReference type="Gene3D" id="3.40.430.10">
    <property type="entry name" value="Dihydrofolate Reductase, subunit A"/>
    <property type="match status" value="1"/>
</dbReference>
<keyword evidence="2" id="KW-0521">NADP</keyword>
<evidence type="ECO:0000256" key="3">
    <source>
        <dbReference type="ARBA" id="ARBA00023002"/>
    </source>
</evidence>
<evidence type="ECO:0000313" key="6">
    <source>
        <dbReference type="Proteomes" id="UP000064967"/>
    </source>
</evidence>
<evidence type="ECO:0000256" key="2">
    <source>
        <dbReference type="ARBA" id="ARBA00022857"/>
    </source>
</evidence>
<dbReference type="Pfam" id="PF01872">
    <property type="entry name" value="RibD_C"/>
    <property type="match status" value="1"/>
</dbReference>
<dbReference type="InterPro" id="IPR002734">
    <property type="entry name" value="RibDG_C"/>
</dbReference>
<gene>
    <name evidence="5" type="ORF">AKJ09_02758</name>
</gene>
<name>A0A0K1PSJ1_9BACT</name>
<feature type="domain" description="Bacterial bifunctional deaminase-reductase C-terminal" evidence="4">
    <location>
        <begin position="2"/>
        <end position="203"/>
    </location>
</feature>
<dbReference type="Proteomes" id="UP000064967">
    <property type="component" value="Chromosome"/>
</dbReference>
<comment type="pathway">
    <text evidence="1">Cofactor biosynthesis; riboflavin biosynthesis.</text>
</comment>
<evidence type="ECO:0000259" key="4">
    <source>
        <dbReference type="Pfam" id="PF01872"/>
    </source>
</evidence>
<evidence type="ECO:0000313" key="5">
    <source>
        <dbReference type="EMBL" id="AKU96094.1"/>
    </source>
</evidence>
<keyword evidence="3" id="KW-0560">Oxidoreductase</keyword>
<evidence type="ECO:0000256" key="1">
    <source>
        <dbReference type="ARBA" id="ARBA00005104"/>
    </source>
</evidence>
<accession>A0A0K1PSJ1</accession>